<feature type="chain" id="PRO_5008271666" evidence="2">
    <location>
        <begin position="19"/>
        <end position="268"/>
    </location>
</feature>
<protein>
    <submittedName>
        <fullName evidence="3">Uncharacterized protein</fullName>
    </submittedName>
</protein>
<feature type="transmembrane region" description="Helical" evidence="1">
    <location>
        <begin position="203"/>
        <end position="225"/>
    </location>
</feature>
<organism evidence="3 4">
    <name type="scientific">Trachymyrmex septentrionalis</name>
    <dbReference type="NCBI Taxonomy" id="34720"/>
    <lineage>
        <taxon>Eukaryota</taxon>
        <taxon>Metazoa</taxon>
        <taxon>Ecdysozoa</taxon>
        <taxon>Arthropoda</taxon>
        <taxon>Hexapoda</taxon>
        <taxon>Insecta</taxon>
        <taxon>Pterygota</taxon>
        <taxon>Neoptera</taxon>
        <taxon>Endopterygota</taxon>
        <taxon>Hymenoptera</taxon>
        <taxon>Apocrita</taxon>
        <taxon>Aculeata</taxon>
        <taxon>Formicoidea</taxon>
        <taxon>Formicidae</taxon>
        <taxon>Myrmicinae</taxon>
        <taxon>Trachymyrmex</taxon>
    </lineage>
</organism>
<feature type="signal peptide" evidence="2">
    <location>
        <begin position="1"/>
        <end position="18"/>
    </location>
</feature>
<evidence type="ECO:0000313" key="3">
    <source>
        <dbReference type="EMBL" id="KYN44983.1"/>
    </source>
</evidence>
<feature type="transmembrane region" description="Helical" evidence="1">
    <location>
        <begin position="64"/>
        <end position="87"/>
    </location>
</feature>
<reference evidence="3 4" key="1">
    <citation type="submission" date="2016-03" db="EMBL/GenBank/DDBJ databases">
        <title>Trachymyrmex septentrionalis WGS genome.</title>
        <authorList>
            <person name="Nygaard S."/>
            <person name="Hu H."/>
            <person name="Boomsma J."/>
            <person name="Zhang G."/>
        </authorList>
    </citation>
    <scope>NUCLEOTIDE SEQUENCE [LARGE SCALE GENOMIC DNA]</scope>
    <source>
        <strain evidence="3">Tsep2-gDNA-1</strain>
        <tissue evidence="3">Whole body</tissue>
    </source>
</reference>
<keyword evidence="4" id="KW-1185">Reference proteome</keyword>
<keyword evidence="1" id="KW-1133">Transmembrane helix</keyword>
<name>A0A195FX18_9HYME</name>
<feature type="transmembrane region" description="Helical" evidence="1">
    <location>
        <begin position="161"/>
        <end position="182"/>
    </location>
</feature>
<dbReference type="EMBL" id="KQ981204">
    <property type="protein sequence ID" value="KYN44983.1"/>
    <property type="molecule type" value="Genomic_DNA"/>
</dbReference>
<evidence type="ECO:0000313" key="4">
    <source>
        <dbReference type="Proteomes" id="UP000078541"/>
    </source>
</evidence>
<dbReference type="AlphaFoldDB" id="A0A195FX18"/>
<accession>A0A195FX18</accession>
<sequence>HTHPIATLALLILSLICSTSPPLLLITYPKYLYVFTSSSLSFPHHQYLSFSLPPLFLKTITFDFSLLMTSFFLSKYLFTLLIISLSASSSSATNSISSAYSIVHTLSSPILTPPLPFLISSSISARYILNSVGLRGHPCLTPFSTQNSFEISSPIFTTHLVSSYISITLSIRPSLIFLFLIISHRIFLSTLSKAALRSKNNAYTFPFLFILLPTMCFNIFIFSIVPLPILNPDCDLHQPLFSSSSFTNLLFSIFAYILYPVLVSVTPL</sequence>
<evidence type="ECO:0000256" key="1">
    <source>
        <dbReference type="SAM" id="Phobius"/>
    </source>
</evidence>
<proteinExistence type="predicted"/>
<evidence type="ECO:0000256" key="2">
    <source>
        <dbReference type="SAM" id="SignalP"/>
    </source>
</evidence>
<keyword evidence="2" id="KW-0732">Signal</keyword>
<feature type="transmembrane region" description="Helical" evidence="1">
    <location>
        <begin position="245"/>
        <end position="265"/>
    </location>
</feature>
<gene>
    <name evidence="3" type="ORF">ALC56_00635</name>
</gene>
<feature type="non-terminal residue" evidence="3">
    <location>
        <position position="1"/>
    </location>
</feature>
<dbReference type="Proteomes" id="UP000078541">
    <property type="component" value="Unassembled WGS sequence"/>
</dbReference>
<keyword evidence="1" id="KW-0812">Transmembrane</keyword>
<keyword evidence="1" id="KW-0472">Membrane</keyword>